<dbReference type="RefSeq" id="WP_230415125.1">
    <property type="nucleotide sequence ID" value="NZ_CAJVCE010000010.1"/>
</dbReference>
<sequence>MMSHTAIVAGATGLIGRQVVKELLGQPFYGKVVALVRTPWEEPNEKCIQIRTDYTSLEEPLRPYIPNAHVFCCLGTTIKKAQTRERFKQVDYEYPMQLGRLAEKYKASQFAIVTAIGAHARSNVFYSRVKGEVEEDLMRLQLPALHIFRPSLLLGNREEFRFGEQIGMGLSSAISPLMAGPLRQYKPIPAEWVAKSMVKAVLSGRGGSHIYAYDQMAALNG</sequence>
<comment type="caution">
    <text evidence="1">The sequence shown here is derived from an EMBL/GenBank/DDBJ whole genome shotgun (WGS) entry which is preliminary data.</text>
</comment>
<protein>
    <recommendedName>
        <fullName evidence="3">Oxidoreductase</fullName>
    </recommendedName>
</protein>
<evidence type="ECO:0000313" key="2">
    <source>
        <dbReference type="Proteomes" id="UP000730618"/>
    </source>
</evidence>
<proteinExistence type="predicted"/>
<dbReference type="InterPro" id="IPR014843">
    <property type="entry name" value="Him1/Fmp52"/>
</dbReference>
<dbReference type="Proteomes" id="UP000730618">
    <property type="component" value="Unassembled WGS sequence"/>
</dbReference>
<evidence type="ECO:0008006" key="3">
    <source>
        <dbReference type="Google" id="ProtNLM"/>
    </source>
</evidence>
<dbReference type="EMBL" id="CAJVCE010000010">
    <property type="protein sequence ID" value="CAG7646232.1"/>
    <property type="molecule type" value="Genomic_DNA"/>
</dbReference>
<evidence type="ECO:0000313" key="1">
    <source>
        <dbReference type="EMBL" id="CAG7646232.1"/>
    </source>
</evidence>
<dbReference type="PANTHER" id="PTHR14097:SF7">
    <property type="entry name" value="OXIDOREDUCTASE HTATIP2"/>
    <property type="match status" value="1"/>
</dbReference>
<accession>A0ABM8VK19</accession>
<name>A0ABM8VK19_9BACL</name>
<keyword evidence="2" id="KW-1185">Reference proteome</keyword>
<dbReference type="Pfam" id="PF08732">
    <property type="entry name" value="HIM1"/>
    <property type="match status" value="1"/>
</dbReference>
<gene>
    <name evidence="1" type="ORF">PAECIP111802_03694</name>
</gene>
<dbReference type="PANTHER" id="PTHR14097">
    <property type="entry name" value="OXIDOREDUCTASE HTATIP2"/>
    <property type="match status" value="1"/>
</dbReference>
<reference evidence="1 2" key="1">
    <citation type="submission" date="2021-06" db="EMBL/GenBank/DDBJ databases">
        <authorList>
            <person name="Criscuolo A."/>
        </authorList>
    </citation>
    <scope>NUCLEOTIDE SEQUENCE [LARGE SCALE GENOMIC DNA]</scope>
    <source>
        <strain evidence="2">CIP 111802</strain>
    </source>
</reference>
<organism evidence="1 2">
    <name type="scientific">Paenibacillus allorhizosphaerae</name>
    <dbReference type="NCBI Taxonomy" id="2849866"/>
    <lineage>
        <taxon>Bacteria</taxon>
        <taxon>Bacillati</taxon>
        <taxon>Bacillota</taxon>
        <taxon>Bacilli</taxon>
        <taxon>Bacillales</taxon>
        <taxon>Paenibacillaceae</taxon>
        <taxon>Paenibacillus</taxon>
    </lineage>
</organism>